<name>A0A6J4PM42_9CYAN</name>
<reference evidence="1" key="1">
    <citation type="submission" date="2020-02" db="EMBL/GenBank/DDBJ databases">
        <authorList>
            <person name="Meier V. D."/>
        </authorList>
    </citation>
    <scope>NUCLEOTIDE SEQUENCE</scope>
    <source>
        <strain evidence="1">AVDCRST_MAG84</strain>
    </source>
</reference>
<protein>
    <submittedName>
        <fullName evidence="1">Uncharacterized protein</fullName>
    </submittedName>
</protein>
<dbReference type="AlphaFoldDB" id="A0A6J4PM42"/>
<evidence type="ECO:0000313" key="1">
    <source>
        <dbReference type="EMBL" id="CAA9419850.1"/>
    </source>
</evidence>
<accession>A0A6J4PM42</accession>
<organism evidence="1">
    <name type="scientific">uncultured Microcoleus sp</name>
    <dbReference type="NCBI Taxonomy" id="259945"/>
    <lineage>
        <taxon>Bacteria</taxon>
        <taxon>Bacillati</taxon>
        <taxon>Cyanobacteriota</taxon>
        <taxon>Cyanophyceae</taxon>
        <taxon>Oscillatoriophycideae</taxon>
        <taxon>Oscillatoriales</taxon>
        <taxon>Microcoleaceae</taxon>
        <taxon>Microcoleus</taxon>
        <taxon>environmental samples</taxon>
    </lineage>
</organism>
<sequence length="43" mass="4249">MIVPLGGATLTTGFPGLLPIFDGHSAGMSSSEVGINGLCPAFD</sequence>
<dbReference type="EMBL" id="CADCTZ010001805">
    <property type="protein sequence ID" value="CAA9419850.1"/>
    <property type="molecule type" value="Genomic_DNA"/>
</dbReference>
<proteinExistence type="predicted"/>
<gene>
    <name evidence="1" type="ORF">AVDCRST_MAG84-7085</name>
</gene>